<evidence type="ECO:0000313" key="3">
    <source>
        <dbReference type="Proteomes" id="UP000183413"/>
    </source>
</evidence>
<dbReference type="STRING" id="1993.SAMN04489713_105344"/>
<protein>
    <submittedName>
        <fullName evidence="2">DJ-1/PfpI family protein</fullName>
    </submittedName>
</protein>
<dbReference type="AlphaFoldDB" id="A0A1I5GQF0"/>
<dbReference type="Proteomes" id="UP000183413">
    <property type="component" value="Unassembled WGS sequence"/>
</dbReference>
<keyword evidence="3" id="KW-1185">Reference proteome</keyword>
<dbReference type="PANTHER" id="PTHR43130:SF2">
    <property type="entry name" value="DJ-1_PFPI DOMAIN-CONTAINING PROTEIN"/>
    <property type="match status" value="1"/>
</dbReference>
<dbReference type="Gene3D" id="3.40.50.880">
    <property type="match status" value="1"/>
</dbReference>
<dbReference type="RefSeq" id="WP_021591442.1">
    <property type="nucleotide sequence ID" value="NZ_CP083237.1"/>
</dbReference>
<dbReference type="GeneID" id="99652248"/>
<proteinExistence type="predicted"/>
<dbReference type="eggNOG" id="COG0693">
    <property type="taxonomic scope" value="Bacteria"/>
</dbReference>
<reference evidence="2 3" key="1">
    <citation type="submission" date="2016-10" db="EMBL/GenBank/DDBJ databases">
        <authorList>
            <person name="de Groot N.N."/>
        </authorList>
    </citation>
    <scope>NUCLEOTIDE SEQUENCE [LARGE SCALE GENOMIC DNA]</scope>
    <source>
        <strain evidence="2 3">DSM 43067</strain>
    </source>
</reference>
<sequence length="211" mass="22874">MQIAIALFPKVTILDALGPYQFFSAVPDAEVVVCAAQRGRLADAKGRLHIDVDHVFEDVPNPDVLLVPGGNITREMARQGDPVIDWIRSTHEHTTYTTSVCTGSLLLGAAGLLQGKKATTHWLAYDELRKYGAEPTEQRVVFQGKIVTGAGVSAGIDLALEVIARLSGAETAQSAQLLLEYDPQPPYDTGSPRKAPQSIRDMHSDLVGWWS</sequence>
<organism evidence="2 3">
    <name type="scientific">Actinomadura madurae</name>
    <dbReference type="NCBI Taxonomy" id="1993"/>
    <lineage>
        <taxon>Bacteria</taxon>
        <taxon>Bacillati</taxon>
        <taxon>Actinomycetota</taxon>
        <taxon>Actinomycetes</taxon>
        <taxon>Streptosporangiales</taxon>
        <taxon>Thermomonosporaceae</taxon>
        <taxon>Actinomadura</taxon>
    </lineage>
</organism>
<dbReference type="FunCoup" id="A0A1I5GQF0">
    <property type="interactions" value="33"/>
</dbReference>
<dbReference type="InterPro" id="IPR002818">
    <property type="entry name" value="DJ-1/PfpI"/>
</dbReference>
<dbReference type="Pfam" id="PF01965">
    <property type="entry name" value="DJ-1_PfpI"/>
    <property type="match status" value="1"/>
</dbReference>
<dbReference type="SUPFAM" id="SSF52317">
    <property type="entry name" value="Class I glutamine amidotransferase-like"/>
    <property type="match status" value="1"/>
</dbReference>
<evidence type="ECO:0000259" key="1">
    <source>
        <dbReference type="Pfam" id="PF01965"/>
    </source>
</evidence>
<evidence type="ECO:0000313" key="2">
    <source>
        <dbReference type="EMBL" id="SFO38120.1"/>
    </source>
</evidence>
<name>A0A1I5GQF0_9ACTN</name>
<gene>
    <name evidence="2" type="ORF">SAMN04489713_105344</name>
</gene>
<dbReference type="InterPro" id="IPR052158">
    <property type="entry name" value="INH-QAR"/>
</dbReference>
<dbReference type="CDD" id="cd03139">
    <property type="entry name" value="GATase1_PfpI_2"/>
    <property type="match status" value="1"/>
</dbReference>
<dbReference type="InterPro" id="IPR029062">
    <property type="entry name" value="Class_I_gatase-like"/>
</dbReference>
<dbReference type="PANTHER" id="PTHR43130">
    <property type="entry name" value="ARAC-FAMILY TRANSCRIPTIONAL REGULATOR"/>
    <property type="match status" value="1"/>
</dbReference>
<dbReference type="EMBL" id="FOVH01000005">
    <property type="protein sequence ID" value="SFO38120.1"/>
    <property type="molecule type" value="Genomic_DNA"/>
</dbReference>
<feature type="domain" description="DJ-1/PfpI" evidence="1">
    <location>
        <begin position="2"/>
        <end position="164"/>
    </location>
</feature>
<dbReference type="InParanoid" id="A0A1I5GQF0"/>
<dbReference type="GO" id="GO:0006355">
    <property type="term" value="P:regulation of DNA-templated transcription"/>
    <property type="evidence" value="ECO:0007669"/>
    <property type="project" value="TreeGrafter"/>
</dbReference>
<accession>A0A1I5GQF0</accession>